<gene>
    <name evidence="3" type="ORF">AJ80_05743</name>
</gene>
<comment type="similarity">
    <text evidence="2">Belongs to the glycosyl hydrolase 88 family.</text>
</comment>
<dbReference type="InterPro" id="IPR008928">
    <property type="entry name" value="6-hairpin_glycosidase_sf"/>
</dbReference>
<accession>A0A2B7Y0X2</accession>
<sequence length="501" mass="55950">MAEEQFPSTDCKGVRDPGSSTWDWESELHELFAENVTAKIWKVAARLLEEENPPRRFPEYVLTTGPDAGKYTLREASFWTCGFFPGSLYALLERSIRFPHKFLTLSNSYPGISNESTAVQHQVKALLRSELNSLCRAWSAPIHAMASRTDTHDMGFIILPSLRADWELNGNEESLNSVLQAAESLASRFNERVGAIRSWDKWTTKKREITSLEDDFLVIIDGMCNLDLLFYAAHHSSSARLISLATAHADTMRKTLLRPESLVSASLASYTPDTVQSHSTFHVANLCPHTGTVKGKFTAQGYADESTWARGQAWGIMGFAQTFHWTKEKTYLDAAAGLTEYFIARLENAPDCVDVLGPSTAKSRLISCREEKDDAKPLRDSSAGVIAANGLLLLYSGYTSLGQSTLAKRYLDAALRIITDTLALCLAPGRARLVVGHDGVPTAVEERETEQGQKDAFEAILMHATVNYNMFDYRRYWDHGLVYADYFLLEFGNKLLRYGLV</sequence>
<dbReference type="OrthoDB" id="2317065at2759"/>
<keyword evidence="4" id="KW-1185">Reference proteome</keyword>
<dbReference type="EMBL" id="PDNA01000088">
    <property type="protein sequence ID" value="PGH14930.1"/>
    <property type="molecule type" value="Genomic_DNA"/>
</dbReference>
<dbReference type="Gene3D" id="1.50.10.10">
    <property type="match status" value="1"/>
</dbReference>
<dbReference type="AlphaFoldDB" id="A0A2B7Y0X2"/>
<dbReference type="GO" id="GO:0052757">
    <property type="term" value="F:chondroitin hydrolase activity"/>
    <property type="evidence" value="ECO:0007669"/>
    <property type="project" value="TreeGrafter"/>
</dbReference>
<evidence type="ECO:0000256" key="2">
    <source>
        <dbReference type="ARBA" id="ARBA00038358"/>
    </source>
</evidence>
<protein>
    <recommendedName>
        <fullName evidence="5">Unsaturated glucuronyl hydrolase</fullName>
    </recommendedName>
</protein>
<proteinExistence type="inferred from homology"/>
<comment type="caution">
    <text evidence="3">The sequence shown here is derived from an EMBL/GenBank/DDBJ whole genome shotgun (WGS) entry which is preliminary data.</text>
</comment>
<evidence type="ECO:0000256" key="1">
    <source>
        <dbReference type="ARBA" id="ARBA00022801"/>
    </source>
</evidence>
<evidence type="ECO:0008006" key="5">
    <source>
        <dbReference type="Google" id="ProtNLM"/>
    </source>
</evidence>
<dbReference type="STRING" id="1447883.A0A2B7Y0X2"/>
<dbReference type="SUPFAM" id="SSF48208">
    <property type="entry name" value="Six-hairpin glycosidases"/>
    <property type="match status" value="1"/>
</dbReference>
<dbReference type="PANTHER" id="PTHR36845:SF1">
    <property type="entry name" value="HYDROLASE, PUTATIVE (AFU_ORTHOLOGUE AFUA_7G05090)-RELATED"/>
    <property type="match status" value="1"/>
</dbReference>
<dbReference type="PANTHER" id="PTHR36845">
    <property type="entry name" value="HYDROLASE, PUTATIVE (AFU_ORTHOLOGUE AFUA_7G05090)-RELATED"/>
    <property type="match status" value="1"/>
</dbReference>
<evidence type="ECO:0000313" key="3">
    <source>
        <dbReference type="EMBL" id="PGH14930.1"/>
    </source>
</evidence>
<dbReference type="GO" id="GO:0000272">
    <property type="term" value="P:polysaccharide catabolic process"/>
    <property type="evidence" value="ECO:0007669"/>
    <property type="project" value="TreeGrafter"/>
</dbReference>
<name>A0A2B7Y0X2_POLH7</name>
<keyword evidence="1" id="KW-0378">Hydrolase</keyword>
<dbReference type="InterPro" id="IPR012341">
    <property type="entry name" value="6hp_glycosidase-like_sf"/>
</dbReference>
<evidence type="ECO:0000313" key="4">
    <source>
        <dbReference type="Proteomes" id="UP000224634"/>
    </source>
</evidence>
<reference evidence="3 4" key="1">
    <citation type="submission" date="2017-10" db="EMBL/GenBank/DDBJ databases">
        <title>Comparative genomics in systemic dimorphic fungi from Ajellomycetaceae.</title>
        <authorList>
            <person name="Munoz J.F."/>
            <person name="Mcewen J.G."/>
            <person name="Clay O.K."/>
            <person name="Cuomo C.A."/>
        </authorList>
    </citation>
    <scope>NUCLEOTIDE SEQUENCE [LARGE SCALE GENOMIC DNA]</scope>
    <source>
        <strain evidence="3 4">UAMH7299</strain>
    </source>
</reference>
<organism evidence="3 4">
    <name type="scientific">Polytolypa hystricis (strain UAMH7299)</name>
    <dbReference type="NCBI Taxonomy" id="1447883"/>
    <lineage>
        <taxon>Eukaryota</taxon>
        <taxon>Fungi</taxon>
        <taxon>Dikarya</taxon>
        <taxon>Ascomycota</taxon>
        <taxon>Pezizomycotina</taxon>
        <taxon>Eurotiomycetes</taxon>
        <taxon>Eurotiomycetidae</taxon>
        <taxon>Onygenales</taxon>
        <taxon>Onygenales incertae sedis</taxon>
        <taxon>Polytolypa</taxon>
    </lineage>
</organism>
<dbReference type="Proteomes" id="UP000224634">
    <property type="component" value="Unassembled WGS sequence"/>
</dbReference>
<dbReference type="InterPro" id="IPR052369">
    <property type="entry name" value="UG_Glycosaminoglycan_Hydrolase"/>
</dbReference>